<dbReference type="CDD" id="cd14688">
    <property type="entry name" value="bZIP_YAP"/>
    <property type="match status" value="1"/>
</dbReference>
<dbReference type="InterPro" id="IPR021833">
    <property type="entry name" value="DUF3425"/>
</dbReference>
<dbReference type="OrthoDB" id="10261951at2759"/>
<dbReference type="GO" id="GO:0003700">
    <property type="term" value="F:DNA-binding transcription factor activity"/>
    <property type="evidence" value="ECO:0007669"/>
    <property type="project" value="InterPro"/>
</dbReference>
<reference evidence="3" key="2">
    <citation type="journal article" date="2023" name="IMA Fungus">
        <title>Comparative genomic study of the Penicillium genus elucidates a diverse pangenome and 15 lateral gene transfer events.</title>
        <authorList>
            <person name="Petersen C."/>
            <person name="Sorensen T."/>
            <person name="Nielsen M.R."/>
            <person name="Sondergaard T.E."/>
            <person name="Sorensen J.L."/>
            <person name="Fitzpatrick D.A."/>
            <person name="Frisvad J.C."/>
            <person name="Nielsen K.L."/>
        </authorList>
    </citation>
    <scope>NUCLEOTIDE SEQUENCE</scope>
    <source>
        <strain evidence="3">IBT 19713</strain>
    </source>
</reference>
<dbReference type="Proteomes" id="UP001150941">
    <property type="component" value="Unassembled WGS sequence"/>
</dbReference>
<evidence type="ECO:0000259" key="2">
    <source>
        <dbReference type="PROSITE" id="PS00036"/>
    </source>
</evidence>
<keyword evidence="4" id="KW-1185">Reference proteome</keyword>
<dbReference type="GeneID" id="83197721"/>
<organism evidence="3 4">
    <name type="scientific">Penicillium chermesinum</name>
    <dbReference type="NCBI Taxonomy" id="63820"/>
    <lineage>
        <taxon>Eukaryota</taxon>
        <taxon>Fungi</taxon>
        <taxon>Dikarya</taxon>
        <taxon>Ascomycota</taxon>
        <taxon>Pezizomycotina</taxon>
        <taxon>Eurotiomycetes</taxon>
        <taxon>Eurotiomycetidae</taxon>
        <taxon>Eurotiales</taxon>
        <taxon>Aspergillaceae</taxon>
        <taxon>Penicillium</taxon>
    </lineage>
</organism>
<dbReference type="EMBL" id="JAPQKS010000002">
    <property type="protein sequence ID" value="KAJ5246138.1"/>
    <property type="molecule type" value="Genomic_DNA"/>
</dbReference>
<feature type="region of interest" description="Disordered" evidence="1">
    <location>
        <begin position="1"/>
        <end position="55"/>
    </location>
</feature>
<accession>A0A9W9PFZ9</accession>
<dbReference type="AlphaFoldDB" id="A0A9W9PFZ9"/>
<dbReference type="RefSeq" id="XP_058333559.1">
    <property type="nucleotide sequence ID" value="XM_058470418.1"/>
</dbReference>
<gene>
    <name evidence="3" type="ORF">N7468_001121</name>
</gene>
<protein>
    <recommendedName>
        <fullName evidence="2">BZIP domain-containing protein</fullName>
    </recommendedName>
</protein>
<evidence type="ECO:0000313" key="4">
    <source>
        <dbReference type="Proteomes" id="UP001150941"/>
    </source>
</evidence>
<reference evidence="3" key="1">
    <citation type="submission" date="2022-11" db="EMBL/GenBank/DDBJ databases">
        <authorList>
            <person name="Petersen C."/>
        </authorList>
    </citation>
    <scope>NUCLEOTIDE SEQUENCE</scope>
    <source>
        <strain evidence="3">IBT 19713</strain>
    </source>
</reference>
<dbReference type="PROSITE" id="PS00036">
    <property type="entry name" value="BZIP_BASIC"/>
    <property type="match status" value="1"/>
</dbReference>
<evidence type="ECO:0000256" key="1">
    <source>
        <dbReference type="SAM" id="MobiDB-lite"/>
    </source>
</evidence>
<evidence type="ECO:0000313" key="3">
    <source>
        <dbReference type="EMBL" id="KAJ5246138.1"/>
    </source>
</evidence>
<proteinExistence type="predicted"/>
<dbReference type="InterPro" id="IPR004827">
    <property type="entry name" value="bZIP"/>
</dbReference>
<sequence>MGPKPHGNESDDGPNETLDKKRLRNRLAQRTFRRRQAETRRKQKLGIDPSDKPSHEIIRALQEENAGLRHSLIDVQSKLARLIATMQGLETAVLKDLGECAPEKPPEGFDEDPTPLLPGKQEHADSKAAQNVLVDPGTSPHLEIPSPHRPQTAAIVPYPGDYSIPSTGMPSVIPDAVDIPTDFDIFAGQIPNIWSFEYQMGNERYVDALAAKAGSPDAANWRWLESNSTLSDHISALQTIMRRKLVLTEPISGFTMNLFYQKVLMAVSLFNSLVRPNVMRWYAKTRFYHIVDLTAWQIYPCARTLRAILPEYMPTLLQSQCQYPKVIDWIPFSSLRDGLIRLHSANPQIDQIFTDAVSSYVVQAWMSDLVKGAPQLKASPPANEGHTPYEHGVRLPAPDTATLFSSPAYSRAAFDFLSIDHGVTNYKIDPAFFAKYPELYDSTSDIIAGGIPLRPDLQIRLTHPLKRLDVQTFRTYQSFIDFSHDYEMLSAKI</sequence>
<feature type="compositionally biased region" description="Basic residues" evidence="1">
    <location>
        <begin position="21"/>
        <end position="34"/>
    </location>
</feature>
<dbReference type="Pfam" id="PF11905">
    <property type="entry name" value="DUF3425"/>
    <property type="match status" value="1"/>
</dbReference>
<name>A0A9W9PFZ9_9EURO</name>
<feature type="domain" description="BZIP" evidence="2">
    <location>
        <begin position="20"/>
        <end position="35"/>
    </location>
</feature>
<comment type="caution">
    <text evidence="3">The sequence shown here is derived from an EMBL/GenBank/DDBJ whole genome shotgun (WGS) entry which is preliminary data.</text>
</comment>